<dbReference type="InterPro" id="IPR015897">
    <property type="entry name" value="CHK_kinase-like"/>
</dbReference>
<dbReference type="Gene3D" id="3.90.1200.10">
    <property type="match status" value="1"/>
</dbReference>
<dbReference type="EnsemblMetazoa" id="AMEM008105-RA">
    <property type="protein sequence ID" value="AMEM008105-PA"/>
    <property type="gene ID" value="AMEM008105"/>
</dbReference>
<accession>A0A182V373</accession>
<dbReference type="InterPro" id="IPR011009">
    <property type="entry name" value="Kinase-like_dom_sf"/>
</dbReference>
<dbReference type="Proteomes" id="UP000075903">
    <property type="component" value="Unassembled WGS sequence"/>
</dbReference>
<keyword evidence="4" id="KW-1185">Reference proteome</keyword>
<protein>
    <submittedName>
        <fullName evidence="3">CHK domain-containing protein</fullName>
    </submittedName>
</protein>
<dbReference type="SUPFAM" id="SSF56112">
    <property type="entry name" value="Protein kinase-like (PK-like)"/>
    <property type="match status" value="1"/>
</dbReference>
<evidence type="ECO:0000259" key="2">
    <source>
        <dbReference type="SMART" id="SM00587"/>
    </source>
</evidence>
<proteinExistence type="predicted"/>
<dbReference type="AlphaFoldDB" id="A0A182V373"/>
<dbReference type="PANTHER" id="PTHR11012">
    <property type="entry name" value="PROTEIN KINASE-LIKE DOMAIN-CONTAINING"/>
    <property type="match status" value="1"/>
</dbReference>
<evidence type="ECO:0000313" key="4">
    <source>
        <dbReference type="Proteomes" id="UP000075903"/>
    </source>
</evidence>
<sequence length="604" mass="68132">HHRAHLAERATDGANNHSDTLVHCRLGHGTHAPRATTHRSPETRTEDWTRARSRRAAAIRSIPSRKLTSRAPGRPIAHSVTRPRVLISSSPTFCQLINTPFALAIAGPSSQWCLLCVCVCVFVCVVFVQSEDRRFPHCAVLNGTQHNGSFTHCFISSCLSYISAGADMNDTTHKEAYVRDVLIPGMVARGQLSFTEPVPAGVKTLLKSVEVKPLVTNGFMLTIPFVVTVVLEREGSALGKEAPEPETLHLIVKITPDCNKEMYESCQFETLFENEMIAYTEIIPALGKAELYPRYYHCERKPAEALMVMSDFSFSGWKMAPMVVNLPMDYIMLAVTELGRFHGECYGLKVAHRPQFDSMIAKFKESRYAADITDHTWKAVMTVAPMRAIKALKESRFKGLVPADYLEKLARLFQDPWEHAKGKVKPREPLAVICHGDYLRNNMAFRYADAKNPARPTQVMMFDFQTLRYASPMIDYAAFLANSTGYAEREHHFDTIFRTYHGALVQTVATVVGVSEPADLPPYFSYESFHRELAEYYSYGFNIASAFLMILHEPMEISFTENIFTEEESVADAWKRGGEPLDRELAAMVYEMYRLHSQYGLDPV</sequence>
<name>A0A182V373_ANOME</name>
<feature type="compositionally biased region" description="Basic and acidic residues" evidence="1">
    <location>
        <begin position="39"/>
        <end position="50"/>
    </location>
</feature>
<dbReference type="SMART" id="SM00587">
    <property type="entry name" value="CHK"/>
    <property type="match status" value="1"/>
</dbReference>
<dbReference type="VEuPathDB" id="VectorBase:AMEM008105"/>
<dbReference type="VEuPathDB" id="VectorBase:AMEM21_015142"/>
<evidence type="ECO:0000256" key="1">
    <source>
        <dbReference type="SAM" id="MobiDB-lite"/>
    </source>
</evidence>
<dbReference type="InterPro" id="IPR004119">
    <property type="entry name" value="EcKL"/>
</dbReference>
<feature type="region of interest" description="Disordered" evidence="1">
    <location>
        <begin position="29"/>
        <end position="52"/>
    </location>
</feature>
<organism evidence="3 4">
    <name type="scientific">Anopheles merus</name>
    <name type="common">Mosquito</name>
    <dbReference type="NCBI Taxonomy" id="30066"/>
    <lineage>
        <taxon>Eukaryota</taxon>
        <taxon>Metazoa</taxon>
        <taxon>Ecdysozoa</taxon>
        <taxon>Arthropoda</taxon>
        <taxon>Hexapoda</taxon>
        <taxon>Insecta</taxon>
        <taxon>Pterygota</taxon>
        <taxon>Neoptera</taxon>
        <taxon>Endopterygota</taxon>
        <taxon>Diptera</taxon>
        <taxon>Nematocera</taxon>
        <taxon>Culicoidea</taxon>
        <taxon>Culicidae</taxon>
        <taxon>Anophelinae</taxon>
        <taxon>Anopheles</taxon>
    </lineage>
</organism>
<evidence type="ECO:0000313" key="3">
    <source>
        <dbReference type="EnsemblMetazoa" id="AMEM008105-PA"/>
    </source>
</evidence>
<reference evidence="3" key="1">
    <citation type="submission" date="2020-05" db="UniProtKB">
        <authorList>
            <consortium name="EnsemblMetazoa"/>
        </authorList>
    </citation>
    <scope>IDENTIFICATION</scope>
    <source>
        <strain evidence="3">MAF</strain>
    </source>
</reference>
<dbReference type="Pfam" id="PF02958">
    <property type="entry name" value="EcKL"/>
    <property type="match status" value="1"/>
</dbReference>
<feature type="domain" description="CHK kinase-like" evidence="2">
    <location>
        <begin position="307"/>
        <end position="510"/>
    </location>
</feature>
<dbReference type="PANTHER" id="PTHR11012:SF8">
    <property type="entry name" value="JUVENILE HORMONE-INDUCIBLE PROTEIN 26"/>
    <property type="match status" value="1"/>
</dbReference>